<dbReference type="PROSITE" id="PS51257">
    <property type="entry name" value="PROKAR_LIPOPROTEIN"/>
    <property type="match status" value="1"/>
</dbReference>
<feature type="signal peptide" evidence="1">
    <location>
        <begin position="1"/>
        <end position="18"/>
    </location>
</feature>
<organism evidence="2 3">
    <name type="scientific">Paraburkholderia caribensis MBA4</name>
    <dbReference type="NCBI Taxonomy" id="1323664"/>
    <lineage>
        <taxon>Bacteria</taxon>
        <taxon>Pseudomonadati</taxon>
        <taxon>Pseudomonadota</taxon>
        <taxon>Betaproteobacteria</taxon>
        <taxon>Burkholderiales</taxon>
        <taxon>Burkholderiaceae</taxon>
        <taxon>Paraburkholderia</taxon>
    </lineage>
</organism>
<accession>A0A0P0R691</accession>
<evidence type="ECO:0008006" key="4">
    <source>
        <dbReference type="Google" id="ProtNLM"/>
    </source>
</evidence>
<gene>
    <name evidence="2" type="ORF">K788_0003645</name>
</gene>
<evidence type="ECO:0000313" key="2">
    <source>
        <dbReference type="EMBL" id="ALL63595.1"/>
    </source>
</evidence>
<proteinExistence type="predicted"/>
<dbReference type="RefSeq" id="WP_035987455.1">
    <property type="nucleotide sequence ID" value="NZ_CP012746.1"/>
</dbReference>
<evidence type="ECO:0000313" key="3">
    <source>
        <dbReference type="Proteomes" id="UP000019146"/>
    </source>
</evidence>
<name>A0A0P0R691_9BURK</name>
<dbReference type="Proteomes" id="UP000019146">
    <property type="component" value="Chromosome 1"/>
</dbReference>
<dbReference type="KEGG" id="bcai:K788_0003645"/>
<evidence type="ECO:0000256" key="1">
    <source>
        <dbReference type="SAM" id="SignalP"/>
    </source>
</evidence>
<protein>
    <recommendedName>
        <fullName evidence="4">Lipoprotein</fullName>
    </recommendedName>
</protein>
<dbReference type="AlphaFoldDB" id="A0A0P0R691"/>
<feature type="chain" id="PRO_5006053976" description="Lipoprotein" evidence="1">
    <location>
        <begin position="19"/>
        <end position="119"/>
    </location>
</feature>
<dbReference type="GeneID" id="69967834"/>
<dbReference type="EMBL" id="CP012746">
    <property type="protein sequence ID" value="ALL63595.1"/>
    <property type="molecule type" value="Genomic_DNA"/>
</dbReference>
<sequence length="119" mass="12913">MQHIVRALSCFALISSLAACVVSPSQQLAEPSRAPNPHEMAVHRLEQVDGRIDNMGRSIDARVNQGHFPPPDGAALHRRLDTIRHEAHDMAGQHGGGLTGDEQRVLNQELDTASAAINR</sequence>
<keyword evidence="1" id="KW-0732">Signal</keyword>
<reference evidence="2 3" key="1">
    <citation type="journal article" date="2014" name="Genome Announc.">
        <title>Draft Genome Sequence of the Haloacid-Degrading Burkholderia caribensis Strain MBA4.</title>
        <authorList>
            <person name="Pan Y."/>
            <person name="Kong K.F."/>
            <person name="Tsang J.S."/>
        </authorList>
    </citation>
    <scope>NUCLEOTIDE SEQUENCE [LARGE SCALE GENOMIC DNA]</scope>
    <source>
        <strain evidence="2 3">MBA4</strain>
    </source>
</reference>